<dbReference type="PANTHER" id="PTHR43712:SF16">
    <property type="entry name" value="O-METHYLTRANSFERASE ELCB"/>
    <property type="match status" value="1"/>
</dbReference>
<dbReference type="AlphaFoldDB" id="A0A139IPI6"/>
<accession>A0A139IPI6</accession>
<dbReference type="InterPro" id="IPR029063">
    <property type="entry name" value="SAM-dependent_MTases_sf"/>
</dbReference>
<name>A0A139IPI6_9PEZI</name>
<proteinExistence type="predicted"/>
<dbReference type="InterPro" id="IPR036390">
    <property type="entry name" value="WH_DNA-bd_sf"/>
</dbReference>
<reference evidence="5 6" key="1">
    <citation type="submission" date="2015-07" db="EMBL/GenBank/DDBJ databases">
        <title>Comparative genomics of the Sigatoka disease complex on banana suggests a link between parallel evolutionary changes in Pseudocercospora fijiensis and Pseudocercospora eumusae and increased virulence on the banana host.</title>
        <authorList>
            <person name="Chang T.-C."/>
            <person name="Salvucci A."/>
            <person name="Crous P.W."/>
            <person name="Stergiopoulos I."/>
        </authorList>
    </citation>
    <scope>NUCLEOTIDE SEQUENCE [LARGE SCALE GENOMIC DNA]</scope>
    <source>
        <strain evidence="5 6">CBS 116634</strain>
    </source>
</reference>
<keyword evidence="1" id="KW-0489">Methyltransferase</keyword>
<evidence type="ECO:0000313" key="5">
    <source>
        <dbReference type="EMBL" id="KXT16520.1"/>
    </source>
</evidence>
<sequence>MALAPLVEDLLAQARLYDDYSARSVQWPGERDQDEAYVQARQSVIDGAEKIKMKAMTPDMILFTYMSRVYDVTVLQTFTQHDIANSVPDEGITFSDLSKSLSTPQRGLEKIIRKAIVHGIYQGPSPGLIKHTVISEMFKAPGIRSLCKFSLDIVLPSMMKLLEAMDKWQGSQDPKHTAFNLAFDGEGLMDRFPDEACFKAIMSAADAKGLSSYPLWQEIDRPGSVFVDVGGNHGYGSLAIAKATKDIQFVVEDMDSVIYKAIVQEYQPGGVLVDKEAGHRISLRPYDIFSGPQPVQNADVYFFRAIFHKWSDEKCKEILRNLQPALKSGAHVVICDIVLPERCEVSYEQQYTRVSDLAMYALHNGWERTAQNWEEVFAAVDPGFKIRGMQTLWPGSYQRFVHATFK</sequence>
<dbReference type="Gene3D" id="1.10.10.10">
    <property type="entry name" value="Winged helix-like DNA-binding domain superfamily/Winged helix DNA-binding domain"/>
    <property type="match status" value="1"/>
</dbReference>
<evidence type="ECO:0000256" key="3">
    <source>
        <dbReference type="ARBA" id="ARBA00022691"/>
    </source>
</evidence>
<evidence type="ECO:0000256" key="1">
    <source>
        <dbReference type="ARBA" id="ARBA00022603"/>
    </source>
</evidence>
<keyword evidence="6" id="KW-1185">Reference proteome</keyword>
<feature type="domain" description="O-methyltransferase C-terminal" evidence="4">
    <location>
        <begin position="225"/>
        <end position="378"/>
    </location>
</feature>
<evidence type="ECO:0000313" key="6">
    <source>
        <dbReference type="Proteomes" id="UP000073492"/>
    </source>
</evidence>
<dbReference type="GO" id="GO:0032259">
    <property type="term" value="P:methylation"/>
    <property type="evidence" value="ECO:0007669"/>
    <property type="project" value="UniProtKB-KW"/>
</dbReference>
<organism evidence="5 6">
    <name type="scientific">Pseudocercospora musae</name>
    <dbReference type="NCBI Taxonomy" id="113226"/>
    <lineage>
        <taxon>Eukaryota</taxon>
        <taxon>Fungi</taxon>
        <taxon>Dikarya</taxon>
        <taxon>Ascomycota</taxon>
        <taxon>Pezizomycotina</taxon>
        <taxon>Dothideomycetes</taxon>
        <taxon>Dothideomycetidae</taxon>
        <taxon>Mycosphaerellales</taxon>
        <taxon>Mycosphaerellaceae</taxon>
        <taxon>Pseudocercospora</taxon>
    </lineage>
</organism>
<dbReference type="InterPro" id="IPR001077">
    <property type="entry name" value="COMT_C"/>
</dbReference>
<dbReference type="InterPro" id="IPR036388">
    <property type="entry name" value="WH-like_DNA-bd_sf"/>
</dbReference>
<dbReference type="SUPFAM" id="SSF46785">
    <property type="entry name" value="Winged helix' DNA-binding domain"/>
    <property type="match status" value="1"/>
</dbReference>
<dbReference type="STRING" id="113226.A0A139IPI6"/>
<dbReference type="Pfam" id="PF00891">
    <property type="entry name" value="Methyltransf_2"/>
    <property type="match status" value="1"/>
</dbReference>
<keyword evidence="3" id="KW-0949">S-adenosyl-L-methionine</keyword>
<dbReference type="SUPFAM" id="SSF53335">
    <property type="entry name" value="S-adenosyl-L-methionine-dependent methyltransferases"/>
    <property type="match status" value="1"/>
</dbReference>
<dbReference type="GO" id="GO:0008171">
    <property type="term" value="F:O-methyltransferase activity"/>
    <property type="evidence" value="ECO:0007669"/>
    <property type="project" value="InterPro"/>
</dbReference>
<dbReference type="EMBL" id="LFZO01000035">
    <property type="protein sequence ID" value="KXT16520.1"/>
    <property type="molecule type" value="Genomic_DNA"/>
</dbReference>
<dbReference type="OrthoDB" id="3631985at2759"/>
<protein>
    <recommendedName>
        <fullName evidence="4">O-methyltransferase C-terminal domain-containing protein</fullName>
    </recommendedName>
</protein>
<dbReference type="Proteomes" id="UP000073492">
    <property type="component" value="Unassembled WGS sequence"/>
</dbReference>
<dbReference type="Gene3D" id="3.40.50.150">
    <property type="entry name" value="Vaccinia Virus protein VP39"/>
    <property type="match status" value="1"/>
</dbReference>
<dbReference type="PROSITE" id="PS51683">
    <property type="entry name" value="SAM_OMT_II"/>
    <property type="match status" value="1"/>
</dbReference>
<comment type="caution">
    <text evidence="5">The sequence shown here is derived from an EMBL/GenBank/DDBJ whole genome shotgun (WGS) entry which is preliminary data.</text>
</comment>
<keyword evidence="2" id="KW-0808">Transferase</keyword>
<gene>
    <name evidence="5" type="ORF">AC579_1322</name>
</gene>
<evidence type="ECO:0000256" key="2">
    <source>
        <dbReference type="ARBA" id="ARBA00022679"/>
    </source>
</evidence>
<dbReference type="InterPro" id="IPR016461">
    <property type="entry name" value="COMT-like"/>
</dbReference>
<evidence type="ECO:0000259" key="4">
    <source>
        <dbReference type="Pfam" id="PF00891"/>
    </source>
</evidence>
<dbReference type="PANTHER" id="PTHR43712">
    <property type="entry name" value="PUTATIVE (AFU_ORTHOLOGUE AFUA_4G14580)-RELATED"/>
    <property type="match status" value="1"/>
</dbReference>